<gene>
    <name evidence="2" type="ORF">N473_06985</name>
</gene>
<evidence type="ECO:0000313" key="3">
    <source>
        <dbReference type="Proteomes" id="UP000076486"/>
    </source>
</evidence>
<keyword evidence="1" id="KW-0472">Membrane</keyword>
<evidence type="ECO:0000256" key="1">
    <source>
        <dbReference type="SAM" id="Phobius"/>
    </source>
</evidence>
<comment type="caution">
    <text evidence="2">The sequence shown here is derived from an EMBL/GenBank/DDBJ whole genome shotgun (WGS) entry which is preliminary data.</text>
</comment>
<dbReference type="EMBL" id="AUYC01000095">
    <property type="protein sequence ID" value="KZN57613.1"/>
    <property type="molecule type" value="Genomic_DNA"/>
</dbReference>
<protein>
    <recommendedName>
        <fullName evidence="4">DUF2730 domain-containing protein</fullName>
    </recommendedName>
</protein>
<evidence type="ECO:0000313" key="2">
    <source>
        <dbReference type="EMBL" id="KZN57613.1"/>
    </source>
</evidence>
<dbReference type="RefSeq" id="WP_063370393.1">
    <property type="nucleotide sequence ID" value="NZ_AUYC01000095.1"/>
</dbReference>
<keyword evidence="1" id="KW-1133">Transmembrane helix</keyword>
<reference evidence="2 3" key="1">
    <citation type="submission" date="2013-07" db="EMBL/GenBank/DDBJ databases">
        <title>Comparative Genomic and Metabolomic Analysis of Twelve Strains of Pseudoalteromonas luteoviolacea.</title>
        <authorList>
            <person name="Vynne N.G."/>
            <person name="Mansson M."/>
            <person name="Gram L."/>
        </authorList>
    </citation>
    <scope>NUCLEOTIDE SEQUENCE [LARGE SCALE GENOMIC DNA]</scope>
    <source>
        <strain evidence="2 3">CPMOR-1</strain>
    </source>
</reference>
<dbReference type="AlphaFoldDB" id="A0A167H475"/>
<proteinExistence type="predicted"/>
<accession>A0A167H475</accession>
<name>A0A167H475_9GAMM</name>
<sequence length="139" mass="15929">MLDFFEKWQTVIMGALGTLGVLIMAFLYIRFPSRPEFNKHKTQTTEQISHLKAAVTEQLAEHKAELQEQISVVKGDIKEDVKELENQLAKVPTSEDLHALELKIERLNTNIESVKPGLSSVTRLTDLLMENELREKRND</sequence>
<dbReference type="Pfam" id="PF10805">
    <property type="entry name" value="DUF2730"/>
    <property type="match status" value="1"/>
</dbReference>
<keyword evidence="1" id="KW-0812">Transmembrane</keyword>
<dbReference type="InterPro" id="IPR020269">
    <property type="entry name" value="Phage_Mu_Releasin"/>
</dbReference>
<evidence type="ECO:0008006" key="4">
    <source>
        <dbReference type="Google" id="ProtNLM"/>
    </source>
</evidence>
<dbReference type="Proteomes" id="UP000076486">
    <property type="component" value="Unassembled WGS sequence"/>
</dbReference>
<feature type="transmembrane region" description="Helical" evidence="1">
    <location>
        <begin position="12"/>
        <end position="31"/>
    </location>
</feature>
<dbReference type="PATRIC" id="fig|1365248.3.peg.5424"/>
<organism evidence="2 3">
    <name type="scientific">Pseudoalteromonas luteoviolacea CPMOR-1</name>
    <dbReference type="NCBI Taxonomy" id="1365248"/>
    <lineage>
        <taxon>Bacteria</taxon>
        <taxon>Pseudomonadati</taxon>
        <taxon>Pseudomonadota</taxon>
        <taxon>Gammaproteobacteria</taxon>
        <taxon>Alteromonadales</taxon>
        <taxon>Pseudoalteromonadaceae</taxon>
        <taxon>Pseudoalteromonas</taxon>
    </lineage>
</organism>